<organism evidence="1 2">
    <name type="scientific">Catharanthus roseus</name>
    <name type="common">Madagascar periwinkle</name>
    <name type="synonym">Vinca rosea</name>
    <dbReference type="NCBI Taxonomy" id="4058"/>
    <lineage>
        <taxon>Eukaryota</taxon>
        <taxon>Viridiplantae</taxon>
        <taxon>Streptophyta</taxon>
        <taxon>Embryophyta</taxon>
        <taxon>Tracheophyta</taxon>
        <taxon>Spermatophyta</taxon>
        <taxon>Magnoliopsida</taxon>
        <taxon>eudicotyledons</taxon>
        <taxon>Gunneridae</taxon>
        <taxon>Pentapetalae</taxon>
        <taxon>asterids</taxon>
        <taxon>lamiids</taxon>
        <taxon>Gentianales</taxon>
        <taxon>Apocynaceae</taxon>
        <taxon>Rauvolfioideae</taxon>
        <taxon>Vinceae</taxon>
        <taxon>Catharanthinae</taxon>
        <taxon>Catharanthus</taxon>
    </lineage>
</organism>
<keyword evidence="2" id="KW-1185">Reference proteome</keyword>
<evidence type="ECO:0000313" key="2">
    <source>
        <dbReference type="Proteomes" id="UP001060085"/>
    </source>
</evidence>
<accession>A0ACC0AH07</accession>
<proteinExistence type="predicted"/>
<dbReference type="Proteomes" id="UP001060085">
    <property type="component" value="Linkage Group LG06"/>
</dbReference>
<comment type="caution">
    <text evidence="1">The sequence shown here is derived from an EMBL/GenBank/DDBJ whole genome shotgun (WGS) entry which is preliminary data.</text>
</comment>
<sequence>MIITDFAFLDDMLDYTLFIYFCLTGKKIEKCHKGTGIPRPYPRPWRVGSGSINFTPGGYGYGFGSKFHYKGGFCHGRWWQRLCCCGGYLIHMWWLSSPTNSTSATATSAPVAVASFLSSGHDTVGASVGPPILLRPFREPDQQFSVGKLCRNFLCVLLNPGFVQMMTFYEAGRKSLTILGVHNVPQHRTSGLGIHRTQNLPKMGSQDLLFSAPRKAPLKCLSLFRTAPSDFNEVESFPLNFWEWGAPNAYLITVFLPTQKAQLPSRDNRNWARQGFHSSFLYTDSDATGKANLPRDRPLRDRAGPSAGHSLPSVPTNPSYSKSDEVSKKRTTDPSSIQSTCKNPMKKSDEQAKERIGQPTLKTERPFSKPDDRFLCKRGEQRYSDAKNELIFLYNSDSRSNPQNNG</sequence>
<reference evidence="2" key="1">
    <citation type="journal article" date="2023" name="Nat. Plants">
        <title>Single-cell RNA sequencing provides a high-resolution roadmap for understanding the multicellular compartmentation of specialized metabolism.</title>
        <authorList>
            <person name="Sun S."/>
            <person name="Shen X."/>
            <person name="Li Y."/>
            <person name="Li Y."/>
            <person name="Wang S."/>
            <person name="Li R."/>
            <person name="Zhang H."/>
            <person name="Shen G."/>
            <person name="Guo B."/>
            <person name="Wei J."/>
            <person name="Xu J."/>
            <person name="St-Pierre B."/>
            <person name="Chen S."/>
            <person name="Sun C."/>
        </authorList>
    </citation>
    <scope>NUCLEOTIDE SEQUENCE [LARGE SCALE GENOMIC DNA]</scope>
</reference>
<evidence type="ECO:0000313" key="1">
    <source>
        <dbReference type="EMBL" id="KAI5659899.1"/>
    </source>
</evidence>
<dbReference type="EMBL" id="CM044706">
    <property type="protein sequence ID" value="KAI5659899.1"/>
    <property type="molecule type" value="Genomic_DNA"/>
</dbReference>
<name>A0ACC0AH07_CATRO</name>
<protein>
    <submittedName>
        <fullName evidence="1">Uncharacterized protein</fullName>
    </submittedName>
</protein>
<gene>
    <name evidence="1" type="ORF">M9H77_28692</name>
</gene>